<protein>
    <recommendedName>
        <fullName evidence="7">Shikimate kinase</fullName>
        <shortName evidence="7">SK</shortName>
        <ecNumber evidence="7">2.7.1.71</ecNumber>
    </recommendedName>
</protein>
<evidence type="ECO:0000256" key="3">
    <source>
        <dbReference type="ARBA" id="ARBA00022741"/>
    </source>
</evidence>
<keyword evidence="7" id="KW-0963">Cytoplasm</keyword>
<comment type="similarity">
    <text evidence="7">Belongs to the shikimate kinase family.</text>
</comment>
<comment type="pathway">
    <text evidence="7">Metabolic intermediate biosynthesis; chorismate biosynthesis; chorismate from D-erythrose 4-phosphate and phosphoenolpyruvate: step 5/7.</text>
</comment>
<keyword evidence="4 7" id="KW-0418">Kinase</keyword>
<comment type="subunit">
    <text evidence="7">Monomer.</text>
</comment>
<dbReference type="GO" id="GO:0004765">
    <property type="term" value="F:shikimate kinase activity"/>
    <property type="evidence" value="ECO:0007669"/>
    <property type="project" value="UniProtKB-EC"/>
</dbReference>
<proteinExistence type="inferred from homology"/>
<evidence type="ECO:0000256" key="5">
    <source>
        <dbReference type="ARBA" id="ARBA00022840"/>
    </source>
</evidence>
<keyword evidence="7" id="KW-0460">Magnesium</keyword>
<evidence type="ECO:0000256" key="6">
    <source>
        <dbReference type="ARBA" id="ARBA00023141"/>
    </source>
</evidence>
<keyword evidence="1 7" id="KW-0028">Amino-acid biosynthesis</keyword>
<feature type="binding site" evidence="7">
    <location>
        <position position="142"/>
    </location>
    <ligand>
        <name>substrate</name>
    </ligand>
</feature>
<comment type="subcellular location">
    <subcellularLocation>
        <location evidence="7">Cytoplasm</location>
    </subcellularLocation>
</comment>
<comment type="cofactor">
    <cofactor evidence="7">
        <name>Mg(2+)</name>
        <dbReference type="ChEBI" id="CHEBI:18420"/>
    </cofactor>
    <text evidence="7">Binds 1 Mg(2+) ion per subunit.</text>
</comment>
<evidence type="ECO:0000256" key="2">
    <source>
        <dbReference type="ARBA" id="ARBA00022679"/>
    </source>
</evidence>
<name>A0ABT8R5L7_9BACT</name>
<gene>
    <name evidence="7" type="primary">aroK</name>
    <name evidence="8" type="ORF">Q0590_14060</name>
</gene>
<reference evidence="8" key="1">
    <citation type="submission" date="2023-07" db="EMBL/GenBank/DDBJ databases">
        <title>The genome sequence of Rhodocytophaga aerolata KACC 12507.</title>
        <authorList>
            <person name="Zhang X."/>
        </authorList>
    </citation>
    <scope>NUCLEOTIDE SEQUENCE</scope>
    <source>
        <strain evidence="8">KACC 12507</strain>
    </source>
</reference>
<evidence type="ECO:0000256" key="7">
    <source>
        <dbReference type="HAMAP-Rule" id="MF_00109"/>
    </source>
</evidence>
<comment type="caution">
    <text evidence="7">Lacks conserved residue(s) required for the propagation of feature annotation.</text>
</comment>
<dbReference type="EMBL" id="JAUKPO010000007">
    <property type="protein sequence ID" value="MDO1447389.1"/>
    <property type="molecule type" value="Genomic_DNA"/>
</dbReference>
<feature type="binding site" evidence="7">
    <location>
        <position position="32"/>
    </location>
    <ligand>
        <name>substrate</name>
    </ligand>
</feature>
<dbReference type="Pfam" id="PF01202">
    <property type="entry name" value="SKI"/>
    <property type="match status" value="1"/>
</dbReference>
<organism evidence="8 9">
    <name type="scientific">Rhodocytophaga aerolata</name>
    <dbReference type="NCBI Taxonomy" id="455078"/>
    <lineage>
        <taxon>Bacteria</taxon>
        <taxon>Pseudomonadati</taxon>
        <taxon>Bacteroidota</taxon>
        <taxon>Cytophagia</taxon>
        <taxon>Cytophagales</taxon>
        <taxon>Rhodocytophagaceae</taxon>
        <taxon>Rhodocytophaga</taxon>
    </lineage>
</organism>
<dbReference type="InterPro" id="IPR031322">
    <property type="entry name" value="Shikimate/glucono_kinase"/>
</dbReference>
<feature type="binding site" evidence="7">
    <location>
        <position position="56"/>
    </location>
    <ligand>
        <name>substrate</name>
    </ligand>
</feature>
<accession>A0ABT8R5L7</accession>
<comment type="function">
    <text evidence="7">Catalyzes the specific phosphorylation of the 3-hydroxyl group of shikimic acid using ATP as a cosubstrate.</text>
</comment>
<dbReference type="Proteomes" id="UP001168528">
    <property type="component" value="Unassembled WGS sequence"/>
</dbReference>
<feature type="binding site" evidence="7">
    <location>
        <position position="14"/>
    </location>
    <ligand>
        <name>Mg(2+)</name>
        <dbReference type="ChEBI" id="CHEBI:18420"/>
    </ligand>
</feature>
<dbReference type="InterPro" id="IPR027417">
    <property type="entry name" value="P-loop_NTPase"/>
</dbReference>
<keyword evidence="3 7" id="KW-0547">Nucleotide-binding</keyword>
<feature type="binding site" evidence="7">
    <location>
        <begin position="10"/>
        <end position="15"/>
    </location>
    <ligand>
        <name>ATP</name>
        <dbReference type="ChEBI" id="CHEBI:30616"/>
    </ligand>
</feature>
<evidence type="ECO:0000256" key="1">
    <source>
        <dbReference type="ARBA" id="ARBA00022605"/>
    </source>
</evidence>
<evidence type="ECO:0000313" key="8">
    <source>
        <dbReference type="EMBL" id="MDO1447389.1"/>
    </source>
</evidence>
<dbReference type="SUPFAM" id="SSF52540">
    <property type="entry name" value="P-loop containing nucleoside triphosphate hydrolases"/>
    <property type="match status" value="1"/>
</dbReference>
<dbReference type="Gene3D" id="3.40.50.300">
    <property type="entry name" value="P-loop containing nucleotide triphosphate hydrolases"/>
    <property type="match status" value="1"/>
</dbReference>
<dbReference type="PRINTS" id="PR01100">
    <property type="entry name" value="SHIKIMTKNASE"/>
</dbReference>
<comment type="caution">
    <text evidence="8">The sequence shown here is derived from an EMBL/GenBank/DDBJ whole genome shotgun (WGS) entry which is preliminary data.</text>
</comment>
<evidence type="ECO:0000313" key="9">
    <source>
        <dbReference type="Proteomes" id="UP001168528"/>
    </source>
</evidence>
<dbReference type="HAMAP" id="MF_00109">
    <property type="entry name" value="Shikimate_kinase"/>
    <property type="match status" value="1"/>
</dbReference>
<dbReference type="PANTHER" id="PTHR21087:SF16">
    <property type="entry name" value="SHIKIMATE KINASE 1, CHLOROPLASTIC"/>
    <property type="match status" value="1"/>
</dbReference>
<keyword evidence="2 7" id="KW-0808">Transferase</keyword>
<dbReference type="RefSeq" id="WP_302038194.1">
    <property type="nucleotide sequence ID" value="NZ_JAUKPO010000007.1"/>
</dbReference>
<feature type="binding site" evidence="7">
    <location>
        <position position="78"/>
    </location>
    <ligand>
        <name>substrate</name>
    </ligand>
</feature>
<comment type="catalytic activity">
    <reaction evidence="7">
        <text>shikimate + ATP = 3-phosphoshikimate + ADP + H(+)</text>
        <dbReference type="Rhea" id="RHEA:13121"/>
        <dbReference type="ChEBI" id="CHEBI:15378"/>
        <dbReference type="ChEBI" id="CHEBI:30616"/>
        <dbReference type="ChEBI" id="CHEBI:36208"/>
        <dbReference type="ChEBI" id="CHEBI:145989"/>
        <dbReference type="ChEBI" id="CHEBI:456216"/>
        <dbReference type="EC" id="2.7.1.71"/>
    </reaction>
</comment>
<dbReference type="CDD" id="cd00464">
    <property type="entry name" value="SK"/>
    <property type="match status" value="1"/>
</dbReference>
<dbReference type="PANTHER" id="PTHR21087">
    <property type="entry name" value="SHIKIMATE KINASE"/>
    <property type="match status" value="1"/>
</dbReference>
<evidence type="ECO:0000256" key="4">
    <source>
        <dbReference type="ARBA" id="ARBA00022777"/>
    </source>
</evidence>
<keyword evidence="9" id="KW-1185">Reference proteome</keyword>
<sequence>MRIYLVGMPGSGKTTLGKSLASKRSYIFVDLDERIVHAEGMPISEIFNQKGEEYFRKLESSLLQATGAEDNIVVATGGGAPCFYDNMKQINHMGISLLLQIPVEQLASRVAPAKNQVQTRPLFAGKNQAEIIETLQGMWQKRAPFYQQAHILLSPKDIKADKVWQLIEKFIQQKAS</sequence>
<dbReference type="EC" id="2.7.1.71" evidence="7"/>
<keyword evidence="7" id="KW-0479">Metal-binding</keyword>
<keyword evidence="6 7" id="KW-0057">Aromatic amino acid biosynthesis</keyword>
<feature type="binding site" evidence="7">
    <location>
        <position position="120"/>
    </location>
    <ligand>
        <name>ATP</name>
        <dbReference type="ChEBI" id="CHEBI:30616"/>
    </ligand>
</feature>
<dbReference type="InterPro" id="IPR000623">
    <property type="entry name" value="Shikimate_kinase/TSH1"/>
</dbReference>
<keyword evidence="5 7" id="KW-0067">ATP-binding</keyword>